<evidence type="ECO:0000313" key="4">
    <source>
        <dbReference type="Proteomes" id="UP001198983"/>
    </source>
</evidence>
<dbReference type="EMBL" id="CP081135">
    <property type="protein sequence ID" value="UEL47705.1"/>
    <property type="molecule type" value="Genomic_DNA"/>
</dbReference>
<name>A0AAX2ZGY7_9FIRM</name>
<proteinExistence type="predicted"/>
<evidence type="ECO:0008006" key="5">
    <source>
        <dbReference type="Google" id="ProtNLM"/>
    </source>
</evidence>
<keyword evidence="2" id="KW-0732">Signal</keyword>
<sequence>MKKLMLALIVVLSISTGCSQSNVKTQETPKEEKTVYCSECAAESKEESKYCKDCGKETKWLSQKPEIKTEEKDTESDNKKTETTDTSNKKEESEYDKGYKQGYKDGYYKAQINDNEWNGSIKNDYDRGYAKGFDNGWTQCVADGKAYESKDNQEENKPLPKPDIYYIEKGICPSCGKSNLNIKNDNEGYCKDCGFDWNYN</sequence>
<evidence type="ECO:0000256" key="2">
    <source>
        <dbReference type="SAM" id="SignalP"/>
    </source>
</evidence>
<dbReference type="RefSeq" id="WP_074916806.1">
    <property type="nucleotide sequence ID" value="NZ_CP081135.1"/>
</dbReference>
<reference evidence="3 4" key="1">
    <citation type="journal article" date="2023" name="Int. J. Syst. Evol. Microbiol.">
        <title>Terrisporobacter hibernicus sp. nov., isolated from bovine faeces in Northern Ireland.</title>
        <authorList>
            <person name="Mitchell M."/>
            <person name="Nguyen S.V."/>
            <person name="Connor M."/>
            <person name="Fairley D.J."/>
            <person name="Donoghue O."/>
            <person name="Marshall H."/>
            <person name="Koolman L."/>
            <person name="McMullan G."/>
            <person name="Schaffer K.E."/>
            <person name="McGrath J.W."/>
            <person name="Fanning S."/>
        </authorList>
    </citation>
    <scope>NUCLEOTIDE SEQUENCE [LARGE SCALE GENOMIC DNA]</scope>
    <source>
        <strain evidence="3 4">MCA3</strain>
    </source>
</reference>
<evidence type="ECO:0000256" key="1">
    <source>
        <dbReference type="SAM" id="MobiDB-lite"/>
    </source>
</evidence>
<keyword evidence="4" id="KW-1185">Reference proteome</keyword>
<feature type="signal peptide" evidence="2">
    <location>
        <begin position="1"/>
        <end position="21"/>
    </location>
</feature>
<dbReference type="PROSITE" id="PS51257">
    <property type="entry name" value="PROKAR_LIPOPROTEIN"/>
    <property type="match status" value="1"/>
</dbReference>
<organism evidence="3 4">
    <name type="scientific">Terrisporobacter hibernicus</name>
    <dbReference type="NCBI Taxonomy" id="2813371"/>
    <lineage>
        <taxon>Bacteria</taxon>
        <taxon>Bacillati</taxon>
        <taxon>Bacillota</taxon>
        <taxon>Clostridia</taxon>
        <taxon>Peptostreptococcales</taxon>
        <taxon>Peptostreptococcaceae</taxon>
        <taxon>Terrisporobacter</taxon>
    </lineage>
</organism>
<feature type="chain" id="PRO_5043399304" description="Zinc ribbon domain-containing protein" evidence="2">
    <location>
        <begin position="22"/>
        <end position="200"/>
    </location>
</feature>
<gene>
    <name evidence="3" type="ORF">JW646_19140</name>
</gene>
<dbReference type="Proteomes" id="UP001198983">
    <property type="component" value="Chromosome"/>
</dbReference>
<evidence type="ECO:0000313" key="3">
    <source>
        <dbReference type="EMBL" id="UEL47705.1"/>
    </source>
</evidence>
<protein>
    <recommendedName>
        <fullName evidence="5">Zinc ribbon domain-containing protein</fullName>
    </recommendedName>
</protein>
<feature type="region of interest" description="Disordered" evidence="1">
    <location>
        <begin position="63"/>
        <end position="99"/>
    </location>
</feature>
<dbReference type="AlphaFoldDB" id="A0AAX2ZGY7"/>
<accession>A0AAX2ZGY7</accession>
<dbReference type="KEGG" id="tem:JW646_19140"/>